<feature type="compositionally biased region" description="Low complexity" evidence="3">
    <location>
        <begin position="459"/>
        <end position="490"/>
    </location>
</feature>
<sequence length="1837" mass="204885">MEPTDLISSLTVKCKTGSDSCLAQLVKISDQASKIEQFSRKLSEFDLKLNGFKPRSGHLHLTNSTTTSTSTTTTTATSTRLTTISTASPSRSTTGPESIRSSLPNFISHLTDRELETQHETDLTKKNKIYFCDYENENFGDKNINIKSDGDSDQQSNIETNSKINRRRKCLRDQIYRESNHAKNSGDDEPSLTSESIKRLTLLPRKECDPPAIAYDCVDYVNSLEDSPQPRVSRFKSNRFSKEANSTSTCNLKPPKSTRSYSRLNSLPCNKNSDSNDFNDETIFKPNPRNCLRAFSIPNGLNSDLTTSPSHRSNSISNSRESLDHGLNSGETSSHRIVGSLLDSPKWSIIKEKFEKSSNNNDSNNGNSSENKDKTEIVTYSSPQLRRKTYPTSTSNLTPSLSLSNLTLLSANNCGKARSISLTPSFSSSSSSSTATMDKKMFPLQSTNNETNKCNNRYSTSSLKSNSSSSSTSSYSSSSHSTSSTLTNGSYTDRPNSFSTDRLTSTTATSLSPLSSSYSLENHGNYPIERMCSSGKVHLEQSVRMKSNSRIAKIASKFDSGVNQSGSTTSLNSGTFNESKACKSKSDLREFNKMITTSSSTSSSTTSLFTVVKQSSECNFSEQSEKCKKSKFTSNNSISSPSSSSLSSLTDVKSIRNENEEEKIVSVKETILRLECIKASTVDSIHQSGAKINRSISDQQSTKPVISSRRKTLPGATFLHNGSLSAVNINENNDNQNTLSLSSDSNHALPSNLLKDSGKSDKVPIPAPRKISNNQDCYMTKGTPSFLWSNNNHNFNRLAGTSCTLPSSTANVKERKDNLPNESNQCGKESNNRESTIGIDEPIYEPVSYSTTPAVNISNLNSSVNRSLPSNNLSAINRDNRTIIHDYDDNLSLASENSSLTYSDSGSYSSGVHEASTLSSSTSSSNRSNSVIPSNHSILPPPLPPRWPEASKQGNSNTFTTTANIFNPISTNCGLSLTALDTYLSNQWDNKDDCYGADHIYDSIYYNNLSDELTLDKSEALSKLLKELENMSPNGDRNAKEDTNSTNSSGASMSRTPSTLSCSSVSRNGSNASESRDKSSDEFSSGIVTLKSCESSSSLESIRNTSCSSSQVPPKITPRTTIKSSQESNSGGYANFPSIMENKILLSGSLMDSILESSSPSLRETIQREMKRSEYHSRLHQSETLMKNSSFLHSNRLSLVSKKSSDYVEAINPADQKKPNINDLYREGLIHPESRYETHEYEGYMEFKETRGFFSSTAEQPLYQLYDEQVKHNRILWASGLGDDSQEEADPLDAIYAELDGVSKCACSSCELDDGSTPTDSVTSSIVSTTSATPHISAIDLVGKNGNRQLWCEVPQVKEAGVAAKLTPKERKHQEAMFEVITSEASYLKSLDILVNHFMKSDEFSNPEILNSHDRSDLFSNIESVFEITRRLMKDLDDRWQTNVVISDVCDILLRYATSEFEDYVKYLRFCKKQEKTLKTLQKQPKFAASLKQLETNPKCHGLALTSFLLLPMQRITRYPLLVEAILNHRAPTETDKYEMCQKTLAALYTVVNDCNEEAKKTERLQELIDLDSILNFDKVKYFPLISESRYLMKKDEVVRLKQTSSSIIPARGRNPLWKKSPLHLYLFNDLLLIASKKSEIYYSVNDYCERNCLTVRSMDVPGEEITPPIGMKSSLENLIQLTFLKNHARRTSEYYIAFPTETDKIRFIEAIEPPKSDKPNEKIYEEWDCPQVICERQYTAQQPDELSLEKSDVVNVFRKTNDWYEGERIRDGARGWFPASCTQEIVNKHVRSRNLKLRHRLMTLTDKHILDMQKRNPNESIEKEKESSFLKEMYII</sequence>
<reference evidence="7" key="1">
    <citation type="submission" date="2011-08" db="EMBL/GenBank/DDBJ databases">
        <authorList>
            <person name="Rombauts S."/>
        </authorList>
    </citation>
    <scope>NUCLEOTIDE SEQUENCE</scope>
    <source>
        <strain evidence="7">London</strain>
    </source>
</reference>
<keyword evidence="7" id="KW-1185">Reference proteome</keyword>
<dbReference type="InterPro" id="IPR011993">
    <property type="entry name" value="PH-like_dom_sf"/>
</dbReference>
<feature type="compositionally biased region" description="Low complexity" evidence="3">
    <location>
        <begin position="308"/>
        <end position="320"/>
    </location>
</feature>
<feature type="domain" description="DH" evidence="5">
    <location>
        <begin position="1372"/>
        <end position="1558"/>
    </location>
</feature>
<feature type="region of interest" description="Disordered" evidence="3">
    <location>
        <begin position="228"/>
        <end position="281"/>
    </location>
</feature>
<feature type="region of interest" description="Disordered" evidence="3">
    <location>
        <begin position="1030"/>
        <end position="1083"/>
    </location>
</feature>
<feature type="compositionally biased region" description="Polar residues" evidence="3">
    <location>
        <begin position="735"/>
        <end position="749"/>
    </location>
</feature>
<dbReference type="InterPro" id="IPR047271">
    <property type="entry name" value="Ephexin-like"/>
</dbReference>
<evidence type="ECO:0000256" key="3">
    <source>
        <dbReference type="SAM" id="MobiDB-lite"/>
    </source>
</evidence>
<dbReference type="SMART" id="SM00325">
    <property type="entry name" value="RhoGEF"/>
    <property type="match status" value="1"/>
</dbReference>
<feature type="compositionally biased region" description="Low complexity" evidence="3">
    <location>
        <begin position="62"/>
        <end position="79"/>
    </location>
</feature>
<feature type="compositionally biased region" description="Polar residues" evidence="3">
    <location>
        <begin position="820"/>
        <end position="834"/>
    </location>
</feature>
<protein>
    <recommendedName>
        <fullName evidence="8">DH domain-containing protein</fullName>
    </recommendedName>
</protein>
<dbReference type="PANTHER" id="PTHR12845:SF5">
    <property type="entry name" value="EPHEXIN, ISOFORM D"/>
    <property type="match status" value="1"/>
</dbReference>
<name>T1KQ37_TETUR</name>
<feature type="region of interest" description="Disordered" evidence="3">
    <location>
        <begin position="560"/>
        <end position="579"/>
    </location>
</feature>
<feature type="compositionally biased region" description="Low complexity" evidence="3">
    <location>
        <begin position="632"/>
        <end position="651"/>
    </location>
</feature>
<feature type="region of interest" description="Disordered" evidence="3">
    <location>
        <begin position="806"/>
        <end position="834"/>
    </location>
</feature>
<dbReference type="Gene3D" id="2.30.29.30">
    <property type="entry name" value="Pleckstrin-homology domain (PH domain)/Phosphotyrosine-binding domain (PTB)"/>
    <property type="match status" value="1"/>
</dbReference>
<feature type="region of interest" description="Disordered" evidence="3">
    <location>
        <begin position="56"/>
        <end position="79"/>
    </location>
</feature>
<dbReference type="Pfam" id="PF00621">
    <property type="entry name" value="RhoGEF"/>
    <property type="match status" value="1"/>
</dbReference>
<dbReference type="InterPro" id="IPR000219">
    <property type="entry name" value="DH_dom"/>
</dbReference>
<feature type="region of interest" description="Disordered" evidence="3">
    <location>
        <begin position="302"/>
        <end position="333"/>
    </location>
</feature>
<feature type="compositionally biased region" description="Low complexity" evidence="3">
    <location>
        <begin position="499"/>
        <end position="520"/>
    </location>
</feature>
<feature type="compositionally biased region" description="Polar residues" evidence="3">
    <location>
        <begin position="444"/>
        <end position="458"/>
    </location>
</feature>
<dbReference type="Gene3D" id="2.30.30.40">
    <property type="entry name" value="SH3 Domains"/>
    <property type="match status" value="1"/>
</dbReference>
<feature type="region of interest" description="Disordered" evidence="3">
    <location>
        <begin position="1102"/>
        <end position="1134"/>
    </location>
</feature>
<keyword evidence="1 2" id="KW-0728">SH3 domain</keyword>
<evidence type="ECO:0000256" key="2">
    <source>
        <dbReference type="PROSITE-ProRule" id="PRU00192"/>
    </source>
</evidence>
<dbReference type="CDD" id="cd01221">
    <property type="entry name" value="PH_ephexin"/>
    <property type="match status" value="1"/>
</dbReference>
<dbReference type="CDD" id="cd11793">
    <property type="entry name" value="SH3_ephexin1_like"/>
    <property type="match status" value="1"/>
</dbReference>
<feature type="domain" description="SH3" evidence="4">
    <location>
        <begin position="1728"/>
        <end position="1788"/>
    </location>
</feature>
<evidence type="ECO:0000313" key="6">
    <source>
        <dbReference type="EnsemblMetazoa" id="tetur17g02730.1"/>
    </source>
</evidence>
<evidence type="ECO:0000259" key="4">
    <source>
        <dbReference type="PROSITE" id="PS50002"/>
    </source>
</evidence>
<feature type="compositionally biased region" description="Polar residues" evidence="3">
    <location>
        <begin position="1102"/>
        <end position="1132"/>
    </location>
</feature>
<dbReference type="EMBL" id="CAEY01000344">
    <property type="status" value="NOT_ANNOTATED_CDS"/>
    <property type="molecule type" value="Genomic_DNA"/>
</dbReference>
<evidence type="ECO:0000259" key="5">
    <source>
        <dbReference type="PROSITE" id="PS50010"/>
    </source>
</evidence>
<evidence type="ECO:0000256" key="1">
    <source>
        <dbReference type="ARBA" id="ARBA00022443"/>
    </source>
</evidence>
<feature type="compositionally biased region" description="Polar residues" evidence="3">
    <location>
        <begin position="243"/>
        <end position="276"/>
    </location>
</feature>
<accession>T1KQ37</accession>
<dbReference type="HOGENOM" id="CLU_237240_0_0_1"/>
<dbReference type="eggNOG" id="KOG3523">
    <property type="taxonomic scope" value="Eukaryota"/>
</dbReference>
<dbReference type="SUPFAM" id="SSF50044">
    <property type="entry name" value="SH3-domain"/>
    <property type="match status" value="1"/>
</dbReference>
<dbReference type="STRING" id="32264.T1KQ37"/>
<dbReference type="Gene3D" id="1.20.900.10">
    <property type="entry name" value="Dbl homology (DH) domain"/>
    <property type="match status" value="1"/>
</dbReference>
<dbReference type="GO" id="GO:0005085">
    <property type="term" value="F:guanyl-nucleotide exchange factor activity"/>
    <property type="evidence" value="ECO:0007669"/>
    <property type="project" value="InterPro"/>
</dbReference>
<dbReference type="PROSITE" id="PS50010">
    <property type="entry name" value="DH_2"/>
    <property type="match status" value="1"/>
</dbReference>
<feature type="region of interest" description="Disordered" evidence="3">
    <location>
        <begin position="143"/>
        <end position="165"/>
    </location>
</feature>
<dbReference type="Pfam" id="PF00018">
    <property type="entry name" value="SH3_1"/>
    <property type="match status" value="1"/>
</dbReference>
<feature type="region of interest" description="Disordered" evidence="3">
    <location>
        <begin position="443"/>
        <end position="520"/>
    </location>
</feature>
<dbReference type="SUPFAM" id="SSF48065">
    <property type="entry name" value="DBL homology domain (DH-domain)"/>
    <property type="match status" value="1"/>
</dbReference>
<dbReference type="SMART" id="SM00326">
    <property type="entry name" value="SH3"/>
    <property type="match status" value="1"/>
</dbReference>
<feature type="compositionally biased region" description="Polar residues" evidence="3">
    <location>
        <begin position="153"/>
        <end position="163"/>
    </location>
</feature>
<dbReference type="CDD" id="cd00160">
    <property type="entry name" value="RhoGEF"/>
    <property type="match status" value="1"/>
</dbReference>
<feature type="compositionally biased region" description="Polar residues" evidence="3">
    <location>
        <begin position="561"/>
        <end position="578"/>
    </location>
</feature>
<dbReference type="InterPro" id="IPR036028">
    <property type="entry name" value="SH3-like_dom_sf"/>
</dbReference>
<feature type="compositionally biased region" description="Low complexity" evidence="3">
    <location>
        <begin position="357"/>
        <end position="369"/>
    </location>
</feature>
<feature type="region of interest" description="Disordered" evidence="3">
    <location>
        <begin position="631"/>
        <end position="651"/>
    </location>
</feature>
<dbReference type="SUPFAM" id="SSF50729">
    <property type="entry name" value="PH domain-like"/>
    <property type="match status" value="1"/>
</dbReference>
<feature type="region of interest" description="Disordered" evidence="3">
    <location>
        <begin position="735"/>
        <end position="769"/>
    </location>
</feature>
<dbReference type="Proteomes" id="UP000015104">
    <property type="component" value="Unassembled WGS sequence"/>
</dbReference>
<dbReference type="InterPro" id="IPR001452">
    <property type="entry name" value="SH3_domain"/>
</dbReference>
<feature type="compositionally biased region" description="Polar residues" evidence="3">
    <location>
        <begin position="1044"/>
        <end position="1073"/>
    </location>
</feature>
<evidence type="ECO:0000313" key="7">
    <source>
        <dbReference type="Proteomes" id="UP000015104"/>
    </source>
</evidence>
<organism evidence="6 7">
    <name type="scientific">Tetranychus urticae</name>
    <name type="common">Two-spotted spider mite</name>
    <dbReference type="NCBI Taxonomy" id="32264"/>
    <lineage>
        <taxon>Eukaryota</taxon>
        <taxon>Metazoa</taxon>
        <taxon>Ecdysozoa</taxon>
        <taxon>Arthropoda</taxon>
        <taxon>Chelicerata</taxon>
        <taxon>Arachnida</taxon>
        <taxon>Acari</taxon>
        <taxon>Acariformes</taxon>
        <taxon>Trombidiformes</taxon>
        <taxon>Prostigmata</taxon>
        <taxon>Eleutherengona</taxon>
        <taxon>Raphignathae</taxon>
        <taxon>Tetranychoidea</taxon>
        <taxon>Tetranychidae</taxon>
        <taxon>Tetranychus</taxon>
    </lineage>
</organism>
<dbReference type="PROSITE" id="PS50002">
    <property type="entry name" value="SH3"/>
    <property type="match status" value="1"/>
</dbReference>
<reference evidence="6" key="2">
    <citation type="submission" date="2015-06" db="UniProtKB">
        <authorList>
            <consortium name="EnsemblMetazoa"/>
        </authorList>
    </citation>
    <scope>IDENTIFICATION</scope>
</reference>
<proteinExistence type="predicted"/>
<feature type="region of interest" description="Disordered" evidence="3">
    <location>
        <begin position="902"/>
        <end position="959"/>
    </location>
</feature>
<dbReference type="PANTHER" id="PTHR12845">
    <property type="entry name" value="GUANINE NUCLEOTIDE EXCHANGE FACTOR"/>
    <property type="match status" value="1"/>
</dbReference>
<feature type="compositionally biased region" description="Low complexity" evidence="3">
    <location>
        <begin position="902"/>
        <end position="930"/>
    </location>
</feature>
<dbReference type="InterPro" id="IPR047270">
    <property type="entry name" value="PH_ephexin"/>
</dbReference>
<dbReference type="EnsemblMetazoa" id="tetur17g02730.1">
    <property type="protein sequence ID" value="tetur17g02730.1"/>
    <property type="gene ID" value="tetur17g02730"/>
</dbReference>
<dbReference type="InterPro" id="IPR035899">
    <property type="entry name" value="DBL_dom_sf"/>
</dbReference>
<feature type="region of interest" description="Disordered" evidence="3">
    <location>
        <begin position="354"/>
        <end position="398"/>
    </location>
</feature>
<evidence type="ECO:0008006" key="8">
    <source>
        <dbReference type="Google" id="ProtNLM"/>
    </source>
</evidence>